<name>A0A0F9KJ50_9ZZZZ</name>
<organism evidence="2">
    <name type="scientific">marine sediment metagenome</name>
    <dbReference type="NCBI Taxonomy" id="412755"/>
    <lineage>
        <taxon>unclassified sequences</taxon>
        <taxon>metagenomes</taxon>
        <taxon>ecological metagenomes</taxon>
    </lineage>
</organism>
<feature type="transmembrane region" description="Helical" evidence="1">
    <location>
        <begin position="123"/>
        <end position="143"/>
    </location>
</feature>
<sequence length="263" mass="31441">MKKILFIISGELFLRNYIRTGVIDYLSKNYDCKIIADRKIYNKVVVEKLENFAGYYISDPKEFDKRRNLMSVISWRYRKKSTLFIFRIMRFTGLRDLNFFSSLRQFKVFISYVKRNLNRNSKLLQMIYGNLFIFPFFIFFYRLRLTLNKSLEKYVESLKPDLILFPSSAFDPIGYDILEISRKKKVKTIFLIDNWDNLCSKTVFLRKPDFITVWGRQSLEHGVKIQGLREKQIITIGTPRFNIYYKTLNNPPKSPIKGNIFSL</sequence>
<protein>
    <recommendedName>
        <fullName evidence="3">Glycosyltransferase subfamily 4-like N-terminal domain-containing protein</fullName>
    </recommendedName>
</protein>
<dbReference type="EMBL" id="LAZR01007904">
    <property type="protein sequence ID" value="KKM82169.1"/>
    <property type="molecule type" value="Genomic_DNA"/>
</dbReference>
<dbReference type="AlphaFoldDB" id="A0A0F9KJ50"/>
<gene>
    <name evidence="2" type="ORF">LCGC14_1322300</name>
</gene>
<evidence type="ECO:0000313" key="2">
    <source>
        <dbReference type="EMBL" id="KKM82169.1"/>
    </source>
</evidence>
<reference evidence="2" key="1">
    <citation type="journal article" date="2015" name="Nature">
        <title>Complex archaea that bridge the gap between prokaryotes and eukaryotes.</title>
        <authorList>
            <person name="Spang A."/>
            <person name="Saw J.H."/>
            <person name="Jorgensen S.L."/>
            <person name="Zaremba-Niedzwiedzka K."/>
            <person name="Martijn J."/>
            <person name="Lind A.E."/>
            <person name="van Eijk R."/>
            <person name="Schleper C."/>
            <person name="Guy L."/>
            <person name="Ettema T.J."/>
        </authorList>
    </citation>
    <scope>NUCLEOTIDE SEQUENCE</scope>
</reference>
<evidence type="ECO:0008006" key="3">
    <source>
        <dbReference type="Google" id="ProtNLM"/>
    </source>
</evidence>
<comment type="caution">
    <text evidence="2">The sequence shown here is derived from an EMBL/GenBank/DDBJ whole genome shotgun (WGS) entry which is preliminary data.</text>
</comment>
<accession>A0A0F9KJ50</accession>
<proteinExistence type="predicted"/>
<evidence type="ECO:0000256" key="1">
    <source>
        <dbReference type="SAM" id="Phobius"/>
    </source>
</evidence>
<keyword evidence="1" id="KW-0472">Membrane</keyword>
<keyword evidence="1" id="KW-0812">Transmembrane</keyword>
<keyword evidence="1" id="KW-1133">Transmembrane helix</keyword>